<accession>A0A6P2RXL9</accession>
<gene>
    <name evidence="2" type="ORF">BLA23254_06948</name>
</gene>
<feature type="signal peptide" evidence="1">
    <location>
        <begin position="1"/>
        <end position="23"/>
    </location>
</feature>
<evidence type="ECO:0000256" key="1">
    <source>
        <dbReference type="SAM" id="SignalP"/>
    </source>
</evidence>
<proteinExistence type="predicted"/>
<feature type="chain" id="PRO_5027079795" description="Lipoprotein" evidence="1">
    <location>
        <begin position="24"/>
        <end position="241"/>
    </location>
</feature>
<organism evidence="2 3">
    <name type="scientific">Burkholderia lata (strain ATCC 17760 / DSM 23089 / LMG 22485 / NCIMB 9086 / R18194 / 383)</name>
    <dbReference type="NCBI Taxonomy" id="482957"/>
    <lineage>
        <taxon>Bacteria</taxon>
        <taxon>Pseudomonadati</taxon>
        <taxon>Pseudomonadota</taxon>
        <taxon>Betaproteobacteria</taxon>
        <taxon>Burkholderiales</taxon>
        <taxon>Burkholderiaceae</taxon>
        <taxon>Burkholderia</taxon>
        <taxon>Burkholderia cepacia complex</taxon>
    </lineage>
</organism>
<reference evidence="2 3" key="1">
    <citation type="submission" date="2019-09" db="EMBL/GenBank/DDBJ databases">
        <authorList>
            <person name="Depoorter E."/>
        </authorList>
    </citation>
    <scope>NUCLEOTIDE SEQUENCE [LARGE SCALE GENOMIC DNA]</scope>
    <source>
        <strain evidence="2">LMG 23254</strain>
    </source>
</reference>
<protein>
    <recommendedName>
        <fullName evidence="4">Lipoprotein</fullName>
    </recommendedName>
</protein>
<sequence length="241" mass="26156">MRLFVKLFVTAALAFGVYGSASAQQSMLPGSLIPNFNGDIQESDFPCALILCFANPAGATAEPKCGSPVNWLIDNFIKKFRPWPLCIFKDPFGTQVSYANQVHVACPAGFTAETTSTGSNAWGINAGYYTGVCLRPVETCETTGRNAFSPTVNGSACHTYNIYNDYGSIVQSYHYEYVIPPNGVTSYSMRLTSSTYNNTFFFNLGGNGTGNLSQSIIYKKDPYANNGASNGNAYFRFGTNH</sequence>
<dbReference type="EMBL" id="CABVPW010000048">
    <property type="protein sequence ID" value="VWC40724.1"/>
    <property type="molecule type" value="Genomic_DNA"/>
</dbReference>
<dbReference type="AlphaFoldDB" id="A0A6P2RXL9"/>
<name>A0A6P2RXL9_BURL3</name>
<evidence type="ECO:0000313" key="3">
    <source>
        <dbReference type="Proteomes" id="UP000494218"/>
    </source>
</evidence>
<dbReference type="Proteomes" id="UP000494218">
    <property type="component" value="Unassembled WGS sequence"/>
</dbReference>
<evidence type="ECO:0000313" key="2">
    <source>
        <dbReference type="EMBL" id="VWC40724.1"/>
    </source>
</evidence>
<keyword evidence="1" id="KW-0732">Signal</keyword>
<evidence type="ECO:0008006" key="4">
    <source>
        <dbReference type="Google" id="ProtNLM"/>
    </source>
</evidence>